<protein>
    <submittedName>
        <fullName evidence="2">Pyridoxamine 5'-phosphate oxidase family protein</fullName>
    </submittedName>
</protein>
<proteinExistence type="predicted"/>
<dbReference type="PANTHER" id="PTHR34818">
    <property type="entry name" value="PROTEIN BLI-3"/>
    <property type="match status" value="1"/>
</dbReference>
<dbReference type="EMBL" id="JAUKTR010000001">
    <property type="protein sequence ID" value="MDO1557896.1"/>
    <property type="molecule type" value="Genomic_DNA"/>
</dbReference>
<evidence type="ECO:0000313" key="3">
    <source>
        <dbReference type="Proteomes" id="UP001169063"/>
    </source>
</evidence>
<dbReference type="Gene3D" id="2.30.110.10">
    <property type="entry name" value="Electron Transport, Fmn-binding Protein, Chain A"/>
    <property type="match status" value="1"/>
</dbReference>
<dbReference type="InterPro" id="IPR012349">
    <property type="entry name" value="Split_barrel_FMN-bd"/>
</dbReference>
<dbReference type="PANTHER" id="PTHR34818:SF1">
    <property type="entry name" value="PROTEIN BLI-3"/>
    <property type="match status" value="1"/>
</dbReference>
<dbReference type="InterPro" id="IPR052917">
    <property type="entry name" value="Stress-Dev_Protein"/>
</dbReference>
<sequence length="163" mass="18425">MSKDLTPEEAKDVFWETLKDHRTVMMGSDSTRHMQPMTGFGERDEGVIYFYTRDDTDLAKSLETGGEAMICLMSKDEKVHACIAGRAGLTRDREAIDENWNYFVSAWFPDGKDDPALTLIRFEPADGKVWVQNGGAVRFLFETTKANLTGEFPNEGDVVNVRF</sequence>
<dbReference type="RefSeq" id="WP_302108327.1">
    <property type="nucleotide sequence ID" value="NZ_JAUKTR010000001.1"/>
</dbReference>
<gene>
    <name evidence="2" type="ORF">Q0812_00460</name>
</gene>
<evidence type="ECO:0000313" key="2">
    <source>
        <dbReference type="EMBL" id="MDO1557896.1"/>
    </source>
</evidence>
<accession>A0ABT8SHP5</accession>
<reference evidence="2" key="1">
    <citation type="submission" date="2023-07" db="EMBL/GenBank/DDBJ databases">
        <title>Brevundimonas soil sp. nov., isolated from the soil of chemical plant.</title>
        <authorList>
            <person name="Wu N."/>
        </authorList>
    </citation>
    <scope>NUCLEOTIDE SEQUENCE</scope>
    <source>
        <strain evidence="2">XZ-24</strain>
    </source>
</reference>
<name>A0ABT8SHP5_9CAUL</name>
<dbReference type="InterPro" id="IPR038725">
    <property type="entry name" value="YdaG_split_barrel_FMN-bd"/>
</dbReference>
<comment type="caution">
    <text evidence="2">The sequence shown here is derived from an EMBL/GenBank/DDBJ whole genome shotgun (WGS) entry which is preliminary data.</text>
</comment>
<keyword evidence="3" id="KW-1185">Reference proteome</keyword>
<evidence type="ECO:0000259" key="1">
    <source>
        <dbReference type="Pfam" id="PF16242"/>
    </source>
</evidence>
<dbReference type="Proteomes" id="UP001169063">
    <property type="component" value="Unassembled WGS sequence"/>
</dbReference>
<organism evidence="2 3">
    <name type="scientific">Peiella sedimenti</name>
    <dbReference type="NCBI Taxonomy" id="3061083"/>
    <lineage>
        <taxon>Bacteria</taxon>
        <taxon>Pseudomonadati</taxon>
        <taxon>Pseudomonadota</taxon>
        <taxon>Alphaproteobacteria</taxon>
        <taxon>Caulobacterales</taxon>
        <taxon>Caulobacteraceae</taxon>
        <taxon>Peiella</taxon>
    </lineage>
</organism>
<dbReference type="Pfam" id="PF16242">
    <property type="entry name" value="Pyrid_ox_like"/>
    <property type="match status" value="1"/>
</dbReference>
<feature type="domain" description="General stress protein FMN-binding split barrel" evidence="1">
    <location>
        <begin position="10"/>
        <end position="153"/>
    </location>
</feature>
<dbReference type="SUPFAM" id="SSF50475">
    <property type="entry name" value="FMN-binding split barrel"/>
    <property type="match status" value="1"/>
</dbReference>